<dbReference type="SUPFAM" id="SSF50370">
    <property type="entry name" value="Ricin B-like lectins"/>
    <property type="match status" value="2"/>
</dbReference>
<comment type="caution">
    <text evidence="3">The sequence shown here is derived from an EMBL/GenBank/DDBJ whole genome shotgun (WGS) entry which is preliminary data.</text>
</comment>
<feature type="domain" description="Ricin B lectin" evidence="2">
    <location>
        <begin position="31"/>
        <end position="151"/>
    </location>
</feature>
<proteinExistence type="predicted"/>
<dbReference type="InterPro" id="IPR000772">
    <property type="entry name" value="Ricin_B_lectin"/>
</dbReference>
<feature type="signal peptide" evidence="1">
    <location>
        <begin position="1"/>
        <end position="27"/>
    </location>
</feature>
<evidence type="ECO:0000256" key="1">
    <source>
        <dbReference type="SAM" id="SignalP"/>
    </source>
</evidence>
<gene>
    <name evidence="3" type="ORF">GCM10017567_04520</name>
</gene>
<dbReference type="RefSeq" id="WP_191306321.1">
    <property type="nucleotide sequence ID" value="NZ_BNAW01000001.1"/>
</dbReference>
<evidence type="ECO:0000313" key="4">
    <source>
        <dbReference type="Proteomes" id="UP000649955"/>
    </source>
</evidence>
<feature type="domain" description="Ricin B lectin" evidence="2">
    <location>
        <begin position="165"/>
        <end position="292"/>
    </location>
</feature>
<evidence type="ECO:0000313" key="3">
    <source>
        <dbReference type="EMBL" id="GHF93062.1"/>
    </source>
</evidence>
<dbReference type="Pfam" id="PF14200">
    <property type="entry name" value="RicinB_lectin_2"/>
    <property type="match status" value="1"/>
</dbReference>
<keyword evidence="4" id="KW-1185">Reference proteome</keyword>
<keyword evidence="1" id="KW-0732">Signal</keyword>
<evidence type="ECO:0000259" key="2">
    <source>
        <dbReference type="SMART" id="SM00458"/>
    </source>
</evidence>
<protein>
    <recommendedName>
        <fullName evidence="2">Ricin B lectin domain-containing protein</fullName>
    </recommendedName>
</protein>
<dbReference type="CDD" id="cd23415">
    <property type="entry name" value="beta-trefoil_Ricin_AH"/>
    <property type="match status" value="1"/>
</dbReference>
<accession>A0ABQ3JZ37</accession>
<feature type="chain" id="PRO_5046221276" description="Ricin B lectin domain-containing protein" evidence="1">
    <location>
        <begin position="28"/>
        <end position="294"/>
    </location>
</feature>
<dbReference type="SMART" id="SM00458">
    <property type="entry name" value="RICIN"/>
    <property type="match status" value="2"/>
</dbReference>
<dbReference type="Gene3D" id="2.80.10.50">
    <property type="match status" value="2"/>
</dbReference>
<dbReference type="Proteomes" id="UP000649955">
    <property type="component" value="Unassembled WGS sequence"/>
</dbReference>
<dbReference type="InterPro" id="IPR035992">
    <property type="entry name" value="Ricin_B-like_lectins"/>
</dbReference>
<dbReference type="PROSITE" id="PS50231">
    <property type="entry name" value="RICIN_B_LECTIN"/>
    <property type="match status" value="2"/>
</dbReference>
<name>A0ABQ3JZ37_9PSEU</name>
<dbReference type="EMBL" id="BNAW01000001">
    <property type="protein sequence ID" value="GHF93062.1"/>
    <property type="molecule type" value="Genomic_DNA"/>
</dbReference>
<organism evidence="3 4">
    <name type="scientific">Amycolatopsis bullii</name>
    <dbReference type="NCBI Taxonomy" id="941987"/>
    <lineage>
        <taxon>Bacteria</taxon>
        <taxon>Bacillati</taxon>
        <taxon>Actinomycetota</taxon>
        <taxon>Actinomycetes</taxon>
        <taxon>Pseudonocardiales</taxon>
        <taxon>Pseudonocardiaceae</taxon>
        <taxon>Amycolatopsis</taxon>
    </lineage>
</organism>
<reference evidence="4" key="1">
    <citation type="journal article" date="2019" name="Int. J. Syst. Evol. Microbiol.">
        <title>The Global Catalogue of Microorganisms (GCM) 10K type strain sequencing project: providing services to taxonomists for standard genome sequencing and annotation.</title>
        <authorList>
            <consortium name="The Broad Institute Genomics Platform"/>
            <consortium name="The Broad Institute Genome Sequencing Center for Infectious Disease"/>
            <person name="Wu L."/>
            <person name="Ma J."/>
        </authorList>
    </citation>
    <scope>NUCLEOTIDE SEQUENCE [LARGE SCALE GENOMIC DNA]</scope>
    <source>
        <strain evidence="4">CGMCC 4.7680</strain>
    </source>
</reference>
<sequence length="294" mass="31506">MNLKTRIFAVVAAAVAMGMGVTAPAMAETNQAIEIKSVALGKCLAVGAPTMAWVTMETCTGAETQQWERIPVDGDKVMLRNLGDRSCVMGLNNLVRYECDDENVEQYWVLAGDRLKNAKAGQVADTTLYDDDFGVILWDAGGSDHQRWQFRVTGTASAPPADTSGRIIRIKSVSDRGCAAASGVAARLADCTAAVEQEFQRVELGDGVVQLRSLATGTCLRTGSFGSPRVDLVSACAADDPAQQWRIEPDLIGTVRVRNVAGGNYLTPLGTGKDITTYERTSLANWQKWSLAIA</sequence>
<dbReference type="CDD" id="cd00161">
    <property type="entry name" value="beta-trefoil_Ricin-like"/>
    <property type="match status" value="1"/>
</dbReference>
<dbReference type="Pfam" id="PF00652">
    <property type="entry name" value="Ricin_B_lectin"/>
    <property type="match status" value="1"/>
</dbReference>